<evidence type="ECO:0000313" key="1">
    <source>
        <dbReference type="EMBL" id="KAL0277576.1"/>
    </source>
</evidence>
<organism evidence="1">
    <name type="scientific">Menopon gallinae</name>
    <name type="common">poultry shaft louse</name>
    <dbReference type="NCBI Taxonomy" id="328185"/>
    <lineage>
        <taxon>Eukaryota</taxon>
        <taxon>Metazoa</taxon>
        <taxon>Ecdysozoa</taxon>
        <taxon>Arthropoda</taxon>
        <taxon>Hexapoda</taxon>
        <taxon>Insecta</taxon>
        <taxon>Pterygota</taxon>
        <taxon>Neoptera</taxon>
        <taxon>Paraneoptera</taxon>
        <taxon>Psocodea</taxon>
        <taxon>Troctomorpha</taxon>
        <taxon>Phthiraptera</taxon>
        <taxon>Amblycera</taxon>
        <taxon>Menoponidae</taxon>
        <taxon>Menopon</taxon>
    </lineage>
</organism>
<dbReference type="AlphaFoldDB" id="A0AAW2I6P4"/>
<accession>A0AAW2I6P4</accession>
<gene>
    <name evidence="1" type="ORF">PYX00_004813</name>
</gene>
<protein>
    <submittedName>
        <fullName evidence="1">Uncharacterized protein</fullName>
    </submittedName>
</protein>
<sequence>MKMRAFPQSFWQEPNTSGIVLPTNYCSPLEDERDQNCHSRVLGKANTDLLFSLFQNVNQVTEKKALPVVRRGRYVDFTFPYGNSKIIYHRHLRAINDTQ</sequence>
<reference evidence="1" key="1">
    <citation type="journal article" date="2024" name="Gigascience">
        <title>Chromosome-level genome of the poultry shaft louse Menopon gallinae provides insight into the host-switching and adaptive evolution of parasitic lice.</title>
        <authorList>
            <person name="Xu Y."/>
            <person name="Ma L."/>
            <person name="Liu S."/>
            <person name="Liang Y."/>
            <person name="Liu Q."/>
            <person name="He Z."/>
            <person name="Tian L."/>
            <person name="Duan Y."/>
            <person name="Cai W."/>
            <person name="Li H."/>
            <person name="Song F."/>
        </authorList>
    </citation>
    <scope>NUCLEOTIDE SEQUENCE</scope>
    <source>
        <strain evidence="1">Cailab_2023a</strain>
    </source>
</reference>
<name>A0AAW2I6P4_9NEOP</name>
<comment type="caution">
    <text evidence="1">The sequence shown here is derived from an EMBL/GenBank/DDBJ whole genome shotgun (WGS) entry which is preliminary data.</text>
</comment>
<proteinExistence type="predicted"/>
<dbReference type="EMBL" id="JARGDH010000002">
    <property type="protein sequence ID" value="KAL0277576.1"/>
    <property type="molecule type" value="Genomic_DNA"/>
</dbReference>